<evidence type="ECO:0000256" key="16">
    <source>
        <dbReference type="RuleBase" id="RU003404"/>
    </source>
</evidence>
<evidence type="ECO:0000256" key="13">
    <source>
        <dbReference type="ARBA" id="ARBA00023128"/>
    </source>
</evidence>
<sequence>MFRYSTKFSILLFLSSILMAMLALMLYSKNTTVLLHWPFFNPFCSSLYFNILLDPVGTLFSAAVLFISSSVILFSSFYMAEDIFLKRFILMIILFILSMNFLIFIPHMMALLLGWDGLGLVSFVLVIYYQNPKSLAGGMLTALTNRIGDVMILLSIAFMINYGDWLIINQPISIFKNLIIILILIATMTKSAQLPFSSWLPAAMAAPTPVSALVHSSTLVTAGVFLLIRFSPFLSMSQYFTPCLLICSVATLTMAGMAAMAESDLKKIIALSTLSQLGVMMMSLALGLVNLAFFHLLTHAMFKALLFMGAGTCLHLFSHTQDLRNFGNLAPQLPFVTTAILTSNLALSGFPFMAGFYSKDLILEHMLMSSPSFFLIFMALGATLLTAAYSMRMSATALWSPMLTSPHHTTTENLSSVILPLLALSIFAVTGGALFNWLLMPAPAQPLISSTIKLIPLFVTIWGAIITWTFNTLLTSIKNSLLQFPLMINWLTSMWFFTPVSTQPPTYIFMLFAQKATTNLDQGWLELMGPQGFPKLSMSWLSVVQPWTKNIPPLLVLLSVFFFFPLFLIFNL</sequence>
<dbReference type="PANTHER" id="PTHR42829">
    <property type="entry name" value="NADH-UBIQUINONE OXIDOREDUCTASE CHAIN 5"/>
    <property type="match status" value="1"/>
</dbReference>
<feature type="domain" description="NADH:quinone oxidoreductase/Mrp antiporter transmembrane" evidence="17">
    <location>
        <begin position="107"/>
        <end position="384"/>
    </location>
</feature>
<dbReference type="GO" id="GO:0003954">
    <property type="term" value="F:NADH dehydrogenase activity"/>
    <property type="evidence" value="ECO:0007669"/>
    <property type="project" value="TreeGrafter"/>
</dbReference>
<dbReference type="EC" id="7.1.1.2" evidence="2 16"/>
<evidence type="ECO:0000256" key="2">
    <source>
        <dbReference type="ARBA" id="ARBA00012944"/>
    </source>
</evidence>
<evidence type="ECO:0000256" key="4">
    <source>
        <dbReference type="ARBA" id="ARBA00022448"/>
    </source>
</evidence>
<dbReference type="InterPro" id="IPR010934">
    <property type="entry name" value="NADH_DH_su5_C"/>
</dbReference>
<feature type="transmembrane region" description="Helical" evidence="16">
    <location>
        <begin position="455"/>
        <end position="474"/>
    </location>
</feature>
<evidence type="ECO:0000313" key="20">
    <source>
        <dbReference type="EMBL" id="QWC36319.1"/>
    </source>
</evidence>
<evidence type="ECO:0000259" key="17">
    <source>
        <dbReference type="Pfam" id="PF00361"/>
    </source>
</evidence>
<evidence type="ECO:0000256" key="8">
    <source>
        <dbReference type="ARBA" id="ARBA00022967"/>
    </source>
</evidence>
<feature type="transmembrane region" description="Helical" evidence="16">
    <location>
        <begin position="268"/>
        <end position="294"/>
    </location>
</feature>
<feature type="domain" description="NADH-Ubiquinone oxidoreductase (complex I) chain 5 N-terminal" evidence="18">
    <location>
        <begin position="47"/>
        <end position="88"/>
    </location>
</feature>
<dbReference type="GO" id="GO:0005743">
    <property type="term" value="C:mitochondrial inner membrane"/>
    <property type="evidence" value="ECO:0007669"/>
    <property type="project" value="UniProtKB-SubCell"/>
</dbReference>
<dbReference type="AlphaFoldDB" id="A0A8E8KRZ7"/>
<keyword evidence="4 16" id="KW-0813">Transport</keyword>
<feature type="transmembrane region" description="Helical" evidence="16">
    <location>
        <begin position="373"/>
        <end position="392"/>
    </location>
</feature>
<evidence type="ECO:0000256" key="12">
    <source>
        <dbReference type="ARBA" id="ARBA00023075"/>
    </source>
</evidence>
<keyword evidence="13 16" id="KW-0496">Mitochondrion</keyword>
<keyword evidence="9" id="KW-0249">Electron transport</keyword>
<reference evidence="20" key="1">
    <citation type="journal article" date="2020" name="Mitochondrial DNA Part B Resour">
        <title>The complete mitochondrial genome of Phascolosoma scolops (Sipuncula, Phascolosomatidae) from Beibu Bay.</title>
        <authorList>
            <person name="Zhong S."/>
            <person name="Huang L."/>
            <person name="Liu Y."/>
            <person name="Huang G."/>
            <person name="Chen X."/>
        </authorList>
    </citation>
    <scope>NUCLEOTIDE SEQUENCE</scope>
</reference>
<evidence type="ECO:0000256" key="14">
    <source>
        <dbReference type="ARBA" id="ARBA00023136"/>
    </source>
</evidence>
<feature type="transmembrane region" description="Helical" evidence="16">
    <location>
        <begin position="481"/>
        <end position="498"/>
    </location>
</feature>
<dbReference type="GO" id="GO:0015990">
    <property type="term" value="P:electron transport coupled proton transport"/>
    <property type="evidence" value="ECO:0007669"/>
    <property type="project" value="TreeGrafter"/>
</dbReference>
<feature type="transmembrane region" description="Helical" evidence="16">
    <location>
        <begin position="204"/>
        <end position="227"/>
    </location>
</feature>
<feature type="transmembrane region" description="Helical" evidence="16">
    <location>
        <begin position="6"/>
        <end position="27"/>
    </location>
</feature>
<geneLocation type="mitochondrion" evidence="20"/>
<gene>
    <name evidence="20" type="primary">nad5</name>
</gene>
<feature type="transmembrane region" description="Helical" evidence="16">
    <location>
        <begin position="329"/>
        <end position="353"/>
    </location>
</feature>
<dbReference type="Pfam" id="PF00361">
    <property type="entry name" value="Proton_antipo_M"/>
    <property type="match status" value="1"/>
</dbReference>
<keyword evidence="14 16" id="KW-0472">Membrane</keyword>
<evidence type="ECO:0000256" key="6">
    <source>
        <dbReference type="ARBA" id="ARBA00022692"/>
    </source>
</evidence>
<evidence type="ECO:0000256" key="11">
    <source>
        <dbReference type="ARBA" id="ARBA00023027"/>
    </source>
</evidence>
<comment type="similarity">
    <text evidence="16">Belongs to the complex I subunit 5 family.</text>
</comment>
<evidence type="ECO:0000256" key="1">
    <source>
        <dbReference type="ARBA" id="ARBA00004448"/>
    </source>
</evidence>
<dbReference type="Pfam" id="PF06455">
    <property type="entry name" value="NADH5_C"/>
    <property type="match status" value="1"/>
</dbReference>
<evidence type="ECO:0000256" key="7">
    <source>
        <dbReference type="ARBA" id="ARBA00022792"/>
    </source>
</evidence>
<evidence type="ECO:0000259" key="18">
    <source>
        <dbReference type="Pfam" id="PF00662"/>
    </source>
</evidence>
<accession>A0A8E8KRZ7</accession>
<keyword evidence="6 16" id="KW-0812">Transmembrane</keyword>
<feature type="domain" description="NADH dehydrogenase subunit 5 C-terminal" evidence="19">
    <location>
        <begin position="389"/>
        <end position="569"/>
    </location>
</feature>
<feature type="transmembrane region" description="Helical" evidence="16">
    <location>
        <begin position="174"/>
        <end position="192"/>
    </location>
</feature>
<feature type="transmembrane region" description="Helical" evidence="16">
    <location>
        <begin position="551"/>
        <end position="570"/>
    </location>
</feature>
<keyword evidence="5" id="KW-0679">Respiratory chain</keyword>
<dbReference type="Pfam" id="PF00662">
    <property type="entry name" value="Proton_antipo_N"/>
    <property type="match status" value="1"/>
</dbReference>
<evidence type="ECO:0000256" key="9">
    <source>
        <dbReference type="ARBA" id="ARBA00022982"/>
    </source>
</evidence>
<keyword evidence="10 16" id="KW-1133">Transmembrane helix</keyword>
<keyword evidence="11 16" id="KW-0520">NAD</keyword>
<dbReference type="PANTHER" id="PTHR42829:SF2">
    <property type="entry name" value="NADH-UBIQUINONE OXIDOREDUCTASE CHAIN 5"/>
    <property type="match status" value="1"/>
</dbReference>
<evidence type="ECO:0000259" key="19">
    <source>
        <dbReference type="Pfam" id="PF06455"/>
    </source>
</evidence>
<evidence type="ECO:0000256" key="5">
    <source>
        <dbReference type="ARBA" id="ARBA00022660"/>
    </source>
</evidence>
<evidence type="ECO:0000256" key="10">
    <source>
        <dbReference type="ARBA" id="ARBA00022989"/>
    </source>
</evidence>
<feature type="transmembrane region" description="Helical" evidence="16">
    <location>
        <begin position="111"/>
        <end position="129"/>
    </location>
</feature>
<keyword evidence="8" id="KW-1278">Translocase</keyword>
<organism evidence="20">
    <name type="scientific">Phascolosoma scolops</name>
    <dbReference type="NCBI Taxonomy" id="210802"/>
    <lineage>
        <taxon>Eukaryota</taxon>
        <taxon>Metazoa</taxon>
        <taxon>Spiralia</taxon>
        <taxon>Lophotrochozoa</taxon>
        <taxon>Annelida</taxon>
        <taxon>Sipuncula</taxon>
        <taxon>Phascolosomatidea</taxon>
        <taxon>Phascolosomatiformes</taxon>
        <taxon>Phascolosomatidae</taxon>
        <taxon>Phascolosoma</taxon>
    </lineage>
</organism>
<keyword evidence="12 16" id="KW-0830">Ubiquinone</keyword>
<feature type="transmembrane region" description="Helical" evidence="16">
    <location>
        <begin position="87"/>
        <end position="105"/>
    </location>
</feature>
<dbReference type="InterPro" id="IPR001516">
    <property type="entry name" value="Proton_antipo_N"/>
</dbReference>
<evidence type="ECO:0000256" key="3">
    <source>
        <dbReference type="ARBA" id="ARBA00021096"/>
    </source>
</evidence>
<feature type="transmembrane region" description="Helical" evidence="16">
    <location>
        <begin position="239"/>
        <end position="261"/>
    </location>
</feature>
<dbReference type="GO" id="GO:0042773">
    <property type="term" value="P:ATP synthesis coupled electron transport"/>
    <property type="evidence" value="ECO:0007669"/>
    <property type="project" value="InterPro"/>
</dbReference>
<feature type="transmembrane region" description="Helical" evidence="16">
    <location>
        <begin position="413"/>
        <end position="435"/>
    </location>
</feature>
<protein>
    <recommendedName>
        <fullName evidence="3 16">NADH-ubiquinone oxidoreductase chain 5</fullName>
        <ecNumber evidence="2 16">7.1.1.2</ecNumber>
    </recommendedName>
</protein>
<feature type="transmembrane region" description="Helical" evidence="16">
    <location>
        <begin position="59"/>
        <end position="80"/>
    </location>
</feature>
<comment type="subcellular location">
    <subcellularLocation>
        <location evidence="1">Mitochondrion inner membrane</location>
        <topology evidence="1">Multi-pass membrane protein</topology>
    </subcellularLocation>
</comment>
<dbReference type="InterPro" id="IPR001750">
    <property type="entry name" value="ND/Mrp_TM"/>
</dbReference>
<proteinExistence type="inferred from homology"/>
<comment type="catalytic activity">
    <reaction evidence="15 16">
        <text>a ubiquinone + NADH + 5 H(+)(in) = a ubiquinol + NAD(+) + 4 H(+)(out)</text>
        <dbReference type="Rhea" id="RHEA:29091"/>
        <dbReference type="Rhea" id="RHEA-COMP:9565"/>
        <dbReference type="Rhea" id="RHEA-COMP:9566"/>
        <dbReference type="ChEBI" id="CHEBI:15378"/>
        <dbReference type="ChEBI" id="CHEBI:16389"/>
        <dbReference type="ChEBI" id="CHEBI:17976"/>
        <dbReference type="ChEBI" id="CHEBI:57540"/>
        <dbReference type="ChEBI" id="CHEBI:57945"/>
        <dbReference type="EC" id="7.1.1.2"/>
    </reaction>
</comment>
<dbReference type="EMBL" id="MT239480">
    <property type="protein sequence ID" value="QWC36319.1"/>
    <property type="molecule type" value="Genomic_DNA"/>
</dbReference>
<comment type="function">
    <text evidence="16">Core subunit of the mitochondrial membrane respiratory chain NADH dehydrogenase (Complex I) which catalyzes electron transfer from NADH through the respiratory chain, using ubiquinone as an electron acceptor. Essential for the catalytic activity and assembly of complex I.</text>
</comment>
<evidence type="ECO:0000256" key="15">
    <source>
        <dbReference type="ARBA" id="ARBA00049551"/>
    </source>
</evidence>
<dbReference type="GO" id="GO:0008137">
    <property type="term" value="F:NADH dehydrogenase (ubiquinone) activity"/>
    <property type="evidence" value="ECO:0007669"/>
    <property type="project" value="UniProtKB-EC"/>
</dbReference>
<name>A0A8E8KRZ7_9ANNE</name>
<keyword evidence="7" id="KW-0999">Mitochondrion inner membrane</keyword>
<dbReference type="InterPro" id="IPR003945">
    <property type="entry name" value="NU5C-like"/>
</dbReference>